<comment type="caution">
    <text evidence="5">The sequence shown here is derived from an EMBL/GenBank/DDBJ whole genome shotgun (WGS) entry which is preliminary data.</text>
</comment>
<dbReference type="GO" id="GO:0043565">
    <property type="term" value="F:sequence-specific DNA binding"/>
    <property type="evidence" value="ECO:0007669"/>
    <property type="project" value="InterPro"/>
</dbReference>
<reference evidence="6" key="1">
    <citation type="submission" date="2015-11" db="EMBL/GenBank/DDBJ databases">
        <authorList>
            <consortium name="Cross-ministerial Strategic Innovation Promotion Program (SIP) consortium"/>
            <person name="Tomihama T."/>
            <person name="Ikenaga M."/>
            <person name="Sakai M."/>
            <person name="Okubo T."/>
            <person name="Ikeda S."/>
        </authorList>
    </citation>
    <scope>NUCLEOTIDE SEQUENCE [LARGE SCALE GENOMIC DNA]</scope>
    <source>
        <strain evidence="6">S58</strain>
    </source>
</reference>
<dbReference type="RefSeq" id="WP_059078218.1">
    <property type="nucleotide sequence ID" value="NZ_BCMM01000001.1"/>
</dbReference>
<dbReference type="Proteomes" id="UP000067448">
    <property type="component" value="Unassembled WGS sequence"/>
</dbReference>
<evidence type="ECO:0000259" key="4">
    <source>
        <dbReference type="PROSITE" id="PS01124"/>
    </source>
</evidence>
<feature type="domain" description="HTH araC/xylS-type" evidence="4">
    <location>
        <begin position="219"/>
        <end position="321"/>
    </location>
</feature>
<dbReference type="Pfam" id="PF14525">
    <property type="entry name" value="AraC_binding_2"/>
    <property type="match status" value="1"/>
</dbReference>
<keyword evidence="1" id="KW-0805">Transcription regulation</keyword>
<organism evidence="5 6">
    <name type="scientific">Streptomyces scabiei</name>
    <dbReference type="NCBI Taxonomy" id="1930"/>
    <lineage>
        <taxon>Bacteria</taxon>
        <taxon>Bacillati</taxon>
        <taxon>Actinomycetota</taxon>
        <taxon>Actinomycetes</taxon>
        <taxon>Kitasatosporales</taxon>
        <taxon>Streptomycetaceae</taxon>
        <taxon>Streptomyces</taxon>
    </lineage>
</organism>
<dbReference type="InterPro" id="IPR035418">
    <property type="entry name" value="AraC-bd_2"/>
</dbReference>
<dbReference type="SUPFAM" id="SSF46689">
    <property type="entry name" value="Homeodomain-like"/>
    <property type="match status" value="1"/>
</dbReference>
<accession>A0A100JID5</accession>
<dbReference type="PANTHER" id="PTHR46796">
    <property type="entry name" value="HTH-TYPE TRANSCRIPTIONAL ACTIVATOR RHAS-RELATED"/>
    <property type="match status" value="1"/>
</dbReference>
<dbReference type="GO" id="GO:0003700">
    <property type="term" value="F:DNA-binding transcription factor activity"/>
    <property type="evidence" value="ECO:0007669"/>
    <property type="project" value="InterPro"/>
</dbReference>
<dbReference type="Gene3D" id="1.10.10.60">
    <property type="entry name" value="Homeodomain-like"/>
    <property type="match status" value="1"/>
</dbReference>
<sequence>MIGTVFRSEDVPVEDRFDVWRERIDPTRPSDATSIHAADFWATAHLMEMGPVAVMSMSALPTNYRRSSKMIRQSDPERYHLSLLLDGELALEHAARREVFGSWDLHVVDSSQPYDLRATDDRQRRAVKGIGIDFPKASLPMPPDRIRPLLGRRLPGQEGVGALLTEFLVNVDRQAEILQPRDAPTLGVTLLDLVSAWFASLVSAEATLQPETHRRVTAERVQAFIWKNLRDPELTPSEIATAHHISVSYLHRIFQQSRGEPVATWIRNRRLEGAHRDLANPSLRNRPIHAVASSWCFPRPSDFARAFRGAYGLSPQQHRSQALSEHAGT</sequence>
<dbReference type="InterPro" id="IPR018060">
    <property type="entry name" value="HTH_AraC"/>
</dbReference>
<name>A0A100JID5_STRSC</name>
<dbReference type="PANTHER" id="PTHR46796:SF6">
    <property type="entry name" value="ARAC SUBFAMILY"/>
    <property type="match status" value="1"/>
</dbReference>
<protein>
    <submittedName>
        <fullName evidence="5">Transcriptional activator NphR</fullName>
    </submittedName>
</protein>
<evidence type="ECO:0000256" key="1">
    <source>
        <dbReference type="ARBA" id="ARBA00023015"/>
    </source>
</evidence>
<reference evidence="6" key="3">
    <citation type="submission" date="2016-02" db="EMBL/GenBank/DDBJ databases">
        <title>Draft genome of pathogenic Streptomyces sp. in Japan.</title>
        <authorList>
            <person name="Tomihama T."/>
            <person name="Ikenaga M."/>
            <person name="Sakai M."/>
            <person name="Okubo T."/>
            <person name="Ikeda S."/>
        </authorList>
    </citation>
    <scope>NUCLEOTIDE SEQUENCE [LARGE SCALE GENOMIC DNA]</scope>
    <source>
        <strain evidence="6">S58</strain>
    </source>
</reference>
<gene>
    <name evidence="5" type="primary">nphR_1</name>
    <name evidence="5" type="ORF">SsS58_00425</name>
</gene>
<dbReference type="InterPro" id="IPR050204">
    <property type="entry name" value="AraC_XylS_family_regulators"/>
</dbReference>
<evidence type="ECO:0000256" key="3">
    <source>
        <dbReference type="ARBA" id="ARBA00023163"/>
    </source>
</evidence>
<dbReference type="EMBL" id="BCMM01000001">
    <property type="protein sequence ID" value="GAQ60085.1"/>
    <property type="molecule type" value="Genomic_DNA"/>
</dbReference>
<evidence type="ECO:0000313" key="5">
    <source>
        <dbReference type="EMBL" id="GAQ60085.1"/>
    </source>
</evidence>
<evidence type="ECO:0000256" key="2">
    <source>
        <dbReference type="ARBA" id="ARBA00023125"/>
    </source>
</evidence>
<keyword evidence="3" id="KW-0804">Transcription</keyword>
<dbReference type="InterPro" id="IPR009057">
    <property type="entry name" value="Homeodomain-like_sf"/>
</dbReference>
<evidence type="ECO:0000313" key="6">
    <source>
        <dbReference type="Proteomes" id="UP000067448"/>
    </source>
</evidence>
<keyword evidence="2" id="KW-0238">DNA-binding</keyword>
<dbReference type="PROSITE" id="PS01124">
    <property type="entry name" value="HTH_ARAC_FAMILY_2"/>
    <property type="match status" value="1"/>
</dbReference>
<dbReference type="AlphaFoldDB" id="A0A100JID5"/>
<dbReference type="OrthoDB" id="9799345at2"/>
<dbReference type="SMART" id="SM00342">
    <property type="entry name" value="HTH_ARAC"/>
    <property type="match status" value="1"/>
</dbReference>
<proteinExistence type="predicted"/>
<dbReference type="Pfam" id="PF12833">
    <property type="entry name" value="HTH_18"/>
    <property type="match status" value="1"/>
</dbReference>
<reference evidence="5 6" key="2">
    <citation type="journal article" date="2016" name="Genome Announc.">
        <title>Draft Genome Sequences of Streptomyces scabiei S58, Streptomyces turgidiscabies T45, and Streptomyces acidiscabies a10, the Pathogens of Potato Common Scab, Isolated in Japan.</title>
        <authorList>
            <person name="Tomihama T."/>
            <person name="Nishi Y."/>
            <person name="Sakai M."/>
            <person name="Ikenaga M."/>
            <person name="Okubo T."/>
            <person name="Ikeda S."/>
        </authorList>
    </citation>
    <scope>NUCLEOTIDE SEQUENCE [LARGE SCALE GENOMIC DNA]</scope>
    <source>
        <strain evidence="5 6">S58</strain>
    </source>
</reference>